<evidence type="ECO:0000256" key="2">
    <source>
        <dbReference type="ARBA" id="ARBA00011255"/>
    </source>
</evidence>
<evidence type="ECO:0000256" key="4">
    <source>
        <dbReference type="ARBA" id="ARBA00023143"/>
    </source>
</evidence>
<dbReference type="Pfam" id="PF07195">
    <property type="entry name" value="FliD_C"/>
    <property type="match status" value="1"/>
</dbReference>
<dbReference type="EMBL" id="QGGB01000011">
    <property type="protein sequence ID" value="PWN05208.1"/>
    <property type="molecule type" value="Genomic_DNA"/>
</dbReference>
<dbReference type="GO" id="GO:0009424">
    <property type="term" value="C:bacterial-type flagellum hook"/>
    <property type="evidence" value="ECO:0007669"/>
    <property type="project" value="UniProtKB-UniRule"/>
</dbReference>
<dbReference type="PANTHER" id="PTHR30288">
    <property type="entry name" value="FLAGELLAR CAP/ASSEMBLY PROTEIN FLID"/>
    <property type="match status" value="1"/>
</dbReference>
<dbReference type="RefSeq" id="WP_109648116.1">
    <property type="nucleotide sequence ID" value="NZ_QGGB01000011.1"/>
</dbReference>
<dbReference type="PANTHER" id="PTHR30288:SF0">
    <property type="entry name" value="FLAGELLAR HOOK-ASSOCIATED PROTEIN 2"/>
    <property type="match status" value="1"/>
</dbReference>
<keyword evidence="4 5" id="KW-0975">Bacterial flagellum</keyword>
<sequence length="460" mass="50346">MISAGSILQQSNPFESSIQQLLRLDGLKKASLEQEIKTFNDQKKTLDTIGSSFSSLQTILNEFSETSTTSFQPMKAESTTNAVKVISADGASLTGNFDITVDSVARRDTLTSVSFEQNGTSLAAQGSASFEISAGESDPVTISVDTTGRTDQEVLNALRDAVNEQFGDFVTASTIQVSDTGFALSLKSNETGSSNQISLQAVQGDAASLNLTRSVLPENLDARFTVDGISMTRSSNTIENAIEGVSFELINETESTQQLSIVRDTEKAMESMNSFVEAFNTLNSEIRKATRLNGETGDRGILQRERSIRNLSNTMRQSISLPVISMAGSGVQTLRDLGFSISQSGELSIRDTGKLEELLATSPDVVEDFFTADDGLVNNLKNGIERAFDGENNLIDLVKTGIDSRIDRTNSRIESEERFLVRREEQLRKEFTRLNQVIEQGQTQFNQVLNFQSFFLGQNF</sequence>
<dbReference type="InterPro" id="IPR003481">
    <property type="entry name" value="FliD_N"/>
</dbReference>
<evidence type="ECO:0000259" key="7">
    <source>
        <dbReference type="Pfam" id="PF07195"/>
    </source>
</evidence>
<comment type="subcellular location">
    <subcellularLocation>
        <location evidence="5">Secreted</location>
    </subcellularLocation>
    <subcellularLocation>
        <location evidence="5">Bacterial flagellum</location>
    </subcellularLocation>
</comment>
<dbReference type="InterPro" id="IPR040026">
    <property type="entry name" value="FliD"/>
</dbReference>
<keyword evidence="5" id="KW-0964">Secreted</keyword>
<dbReference type="Proteomes" id="UP000245533">
    <property type="component" value="Unassembled WGS sequence"/>
</dbReference>
<name>A0A316TN57_9BACT</name>
<keyword evidence="3" id="KW-0175">Coiled coil</keyword>
<dbReference type="Pfam" id="PF02465">
    <property type="entry name" value="FliD_N"/>
    <property type="match status" value="1"/>
</dbReference>
<comment type="caution">
    <text evidence="8">The sequence shown here is derived from an EMBL/GenBank/DDBJ whole genome shotgun (WGS) entry which is preliminary data.</text>
</comment>
<feature type="domain" description="Flagellar hook-associated protein 2 C-terminal" evidence="7">
    <location>
        <begin position="221"/>
        <end position="441"/>
    </location>
</feature>
<dbReference type="GO" id="GO:0009421">
    <property type="term" value="C:bacterial-type flagellum filament cap"/>
    <property type="evidence" value="ECO:0007669"/>
    <property type="project" value="InterPro"/>
</dbReference>
<dbReference type="AlphaFoldDB" id="A0A316TN57"/>
<evidence type="ECO:0000259" key="6">
    <source>
        <dbReference type="Pfam" id="PF02465"/>
    </source>
</evidence>
<organism evidence="8 9">
    <name type="scientific">Rhodohalobacter mucosus</name>
    <dbReference type="NCBI Taxonomy" id="2079485"/>
    <lineage>
        <taxon>Bacteria</taxon>
        <taxon>Pseudomonadati</taxon>
        <taxon>Balneolota</taxon>
        <taxon>Balneolia</taxon>
        <taxon>Balneolales</taxon>
        <taxon>Balneolaceae</taxon>
        <taxon>Rhodohalobacter</taxon>
    </lineage>
</organism>
<dbReference type="OrthoDB" id="9810816at2"/>
<dbReference type="GO" id="GO:0071973">
    <property type="term" value="P:bacterial-type flagellum-dependent cell motility"/>
    <property type="evidence" value="ECO:0007669"/>
    <property type="project" value="TreeGrafter"/>
</dbReference>
<keyword evidence="9" id="KW-1185">Reference proteome</keyword>
<dbReference type="GO" id="GO:0005576">
    <property type="term" value="C:extracellular region"/>
    <property type="evidence" value="ECO:0007669"/>
    <property type="project" value="UniProtKB-SubCell"/>
</dbReference>
<dbReference type="InterPro" id="IPR010809">
    <property type="entry name" value="FliD_C"/>
</dbReference>
<accession>A0A316TN57</accession>
<gene>
    <name evidence="8" type="ORF">DDZ15_15905</name>
</gene>
<proteinExistence type="inferred from homology"/>
<reference evidence="8 9" key="1">
    <citation type="submission" date="2018-05" db="EMBL/GenBank/DDBJ databases">
        <title>Rhodohalobacter halophilus gen. nov., sp. nov., a moderately halophilic member of the family Balneolaceae.</title>
        <authorList>
            <person name="Liu Z.-W."/>
        </authorList>
    </citation>
    <scope>NUCLEOTIDE SEQUENCE [LARGE SCALE GENOMIC DNA]</scope>
    <source>
        <strain evidence="8 9">8A47</strain>
    </source>
</reference>
<evidence type="ECO:0000313" key="9">
    <source>
        <dbReference type="Proteomes" id="UP000245533"/>
    </source>
</evidence>
<evidence type="ECO:0000256" key="3">
    <source>
        <dbReference type="ARBA" id="ARBA00023054"/>
    </source>
</evidence>
<evidence type="ECO:0000256" key="5">
    <source>
        <dbReference type="RuleBase" id="RU362066"/>
    </source>
</evidence>
<protein>
    <recommendedName>
        <fullName evidence="5">Flagellar hook-associated protein 2</fullName>
        <shortName evidence="5">HAP2</shortName>
    </recommendedName>
    <alternativeName>
        <fullName evidence="5">Flagellar cap protein</fullName>
    </alternativeName>
</protein>
<comment type="subunit">
    <text evidence="2 5">Homopentamer.</text>
</comment>
<feature type="domain" description="Flagellar hook-associated protein 2 N-terminal" evidence="6">
    <location>
        <begin position="15"/>
        <end position="107"/>
    </location>
</feature>
<dbReference type="GO" id="GO:0007155">
    <property type="term" value="P:cell adhesion"/>
    <property type="evidence" value="ECO:0007669"/>
    <property type="project" value="InterPro"/>
</dbReference>
<comment type="similarity">
    <text evidence="1 5">Belongs to the FliD family.</text>
</comment>
<evidence type="ECO:0000256" key="1">
    <source>
        <dbReference type="ARBA" id="ARBA00009764"/>
    </source>
</evidence>
<comment type="function">
    <text evidence="5">Required for morphogenesis and for the elongation of the flagellar filament by facilitating polymerization of the flagellin monomers at the tip of growing filament. Forms a capping structure, which prevents flagellin subunits (transported through the central channel of the flagellum) from leaking out without polymerization at the distal end.</text>
</comment>
<evidence type="ECO:0000313" key="8">
    <source>
        <dbReference type="EMBL" id="PWN05208.1"/>
    </source>
</evidence>